<dbReference type="PROSITE" id="PS51257">
    <property type="entry name" value="PROKAR_LIPOPROTEIN"/>
    <property type="match status" value="1"/>
</dbReference>
<dbReference type="Gene3D" id="3.80.10.10">
    <property type="entry name" value="Ribonuclease Inhibitor"/>
    <property type="match status" value="1"/>
</dbReference>
<dbReference type="PANTHER" id="PTHR45661:SF3">
    <property type="entry name" value="IG-LIKE DOMAIN-CONTAINING PROTEIN"/>
    <property type="match status" value="1"/>
</dbReference>
<dbReference type="EMBL" id="JAUSUR010000002">
    <property type="protein sequence ID" value="MDQ0360612.1"/>
    <property type="molecule type" value="Genomic_DNA"/>
</dbReference>
<dbReference type="Pfam" id="PF13306">
    <property type="entry name" value="LRR_5"/>
    <property type="match status" value="1"/>
</dbReference>
<gene>
    <name evidence="1" type="ORF">J2S15_001357</name>
</gene>
<evidence type="ECO:0000313" key="2">
    <source>
        <dbReference type="Proteomes" id="UP001230220"/>
    </source>
</evidence>
<reference evidence="1 2" key="1">
    <citation type="submission" date="2023-07" db="EMBL/GenBank/DDBJ databases">
        <title>Genomic Encyclopedia of Type Strains, Phase IV (KMG-IV): sequencing the most valuable type-strain genomes for metagenomic binning, comparative biology and taxonomic classification.</title>
        <authorList>
            <person name="Goeker M."/>
        </authorList>
    </citation>
    <scope>NUCLEOTIDE SEQUENCE [LARGE SCALE GENOMIC DNA]</scope>
    <source>
        <strain evidence="1 2">DSM 16784</strain>
    </source>
</reference>
<keyword evidence="2" id="KW-1185">Reference proteome</keyword>
<accession>A0ABU0E147</accession>
<name>A0ABU0E147_9FIRM</name>
<comment type="caution">
    <text evidence="1">The sequence shown here is derived from an EMBL/GenBank/DDBJ whole genome shotgun (WGS) entry which is preliminary data.</text>
</comment>
<dbReference type="SUPFAM" id="SSF52058">
    <property type="entry name" value="L domain-like"/>
    <property type="match status" value="1"/>
</dbReference>
<evidence type="ECO:0008006" key="3">
    <source>
        <dbReference type="Google" id="ProtNLM"/>
    </source>
</evidence>
<organism evidence="1 2">
    <name type="scientific">Breznakia pachnodae</name>
    <dbReference type="NCBI Taxonomy" id="265178"/>
    <lineage>
        <taxon>Bacteria</taxon>
        <taxon>Bacillati</taxon>
        <taxon>Bacillota</taxon>
        <taxon>Erysipelotrichia</taxon>
        <taxon>Erysipelotrichales</taxon>
        <taxon>Erysipelotrichaceae</taxon>
        <taxon>Breznakia</taxon>
    </lineage>
</organism>
<sequence>MERIFKKSIIVTVAILLFSGCMSTTGEKINQYFEENHYTSCYNDTQEDDIIYIHVSNRKNGFSITIENGEVESAWFSRIEGHSSYRSVLYNSDPNSDWSEESESEISKKAKDEFLNDSGFDVEDLTAYFQDIYDTTYMNGDMAYCPDVYEESLKNIEYRSGQYYYEEVDGTITITDFDGTMSKAIIPESLDGKPVTGIGWNAFYQRTHLTQIEIPDTLKTIEGSAFYRCYSLGSIVIPKSVENIDGSAFFRCIRLTSIEVDPLNPNFISIDGVLFDKEMKRLIAYPEGSNTRRYYVPDGVEEIEAAFGYHPYNLEELYIPASVVKFPEYNIFIFPDDIILRVKEGSLAEQYAIEFNLNYIYY</sequence>
<dbReference type="InterPro" id="IPR026906">
    <property type="entry name" value="LRR_5"/>
</dbReference>
<dbReference type="InterPro" id="IPR032675">
    <property type="entry name" value="LRR_dom_sf"/>
</dbReference>
<dbReference type="Proteomes" id="UP001230220">
    <property type="component" value="Unassembled WGS sequence"/>
</dbReference>
<dbReference type="InterPro" id="IPR053139">
    <property type="entry name" value="Surface_bspA-like"/>
</dbReference>
<dbReference type="PANTHER" id="PTHR45661">
    <property type="entry name" value="SURFACE ANTIGEN"/>
    <property type="match status" value="1"/>
</dbReference>
<protein>
    <recommendedName>
        <fullName evidence="3">Leucine-rich repeat domain-containing protein</fullName>
    </recommendedName>
</protein>
<dbReference type="RefSeq" id="WP_307406655.1">
    <property type="nucleotide sequence ID" value="NZ_JAUSUR010000002.1"/>
</dbReference>
<proteinExistence type="predicted"/>
<evidence type="ECO:0000313" key="1">
    <source>
        <dbReference type="EMBL" id="MDQ0360612.1"/>
    </source>
</evidence>